<evidence type="ECO:0000256" key="5">
    <source>
        <dbReference type="SAM" id="Coils"/>
    </source>
</evidence>
<dbReference type="Proteomes" id="UP000234190">
    <property type="component" value="Unassembled WGS sequence"/>
</dbReference>
<evidence type="ECO:0000256" key="4">
    <source>
        <dbReference type="PROSITE-ProRule" id="PRU00284"/>
    </source>
</evidence>
<comment type="caution">
    <text evidence="10">The sequence shown here is derived from an EMBL/GenBank/DDBJ whole genome shotgun (WGS) entry which is preliminary data.</text>
</comment>
<dbReference type="SMART" id="SM00304">
    <property type="entry name" value="HAMP"/>
    <property type="match status" value="1"/>
</dbReference>
<feature type="region of interest" description="Disordered" evidence="6">
    <location>
        <begin position="399"/>
        <end position="503"/>
    </location>
</feature>
<dbReference type="InterPro" id="IPR004089">
    <property type="entry name" value="MCPsignal_dom"/>
</dbReference>
<dbReference type="SUPFAM" id="SSF58104">
    <property type="entry name" value="Methyl-accepting chemotaxis protein (MCP) signaling domain"/>
    <property type="match status" value="1"/>
</dbReference>
<keyword evidence="11" id="KW-1185">Reference proteome</keyword>
<evidence type="ECO:0000256" key="2">
    <source>
        <dbReference type="ARBA" id="ARBA00022481"/>
    </source>
</evidence>
<protein>
    <submittedName>
        <fullName evidence="10">Methyl-accepting chemotaxis protein</fullName>
    </submittedName>
</protein>
<keyword evidence="5" id="KW-0175">Coiled coil</keyword>
<keyword evidence="7" id="KW-0812">Transmembrane</keyword>
<feature type="compositionally biased region" description="Polar residues" evidence="6">
    <location>
        <begin position="405"/>
        <end position="418"/>
    </location>
</feature>
<dbReference type="RefSeq" id="WP_102072397.1">
    <property type="nucleotide sequence ID" value="NZ_PDNW01000001.1"/>
</dbReference>
<dbReference type="PANTHER" id="PTHR43531">
    <property type="entry name" value="PROTEIN ICFG"/>
    <property type="match status" value="1"/>
</dbReference>
<feature type="compositionally biased region" description="Low complexity" evidence="6">
    <location>
        <begin position="455"/>
        <end position="475"/>
    </location>
</feature>
<proteinExistence type="inferred from homology"/>
<keyword evidence="7" id="KW-1133">Transmembrane helix</keyword>
<dbReference type="GO" id="GO:0007165">
    <property type="term" value="P:signal transduction"/>
    <property type="evidence" value="ECO:0007669"/>
    <property type="project" value="UniProtKB-KW"/>
</dbReference>
<dbReference type="Pfam" id="PF00015">
    <property type="entry name" value="MCPsignal"/>
    <property type="match status" value="1"/>
</dbReference>
<dbReference type="EMBL" id="PDNW01000001">
    <property type="protein sequence ID" value="PLC51911.1"/>
    <property type="molecule type" value="Genomic_DNA"/>
</dbReference>
<name>A0A2N4UA61_9BURK</name>
<evidence type="ECO:0000313" key="11">
    <source>
        <dbReference type="Proteomes" id="UP000234190"/>
    </source>
</evidence>
<dbReference type="GO" id="GO:0004888">
    <property type="term" value="F:transmembrane signaling receptor activity"/>
    <property type="evidence" value="ECO:0007669"/>
    <property type="project" value="TreeGrafter"/>
</dbReference>
<dbReference type="InterPro" id="IPR003660">
    <property type="entry name" value="HAMP_dom"/>
</dbReference>
<gene>
    <name evidence="10" type="ORF">CR159_02540</name>
</gene>
<keyword evidence="2" id="KW-0488">Methylation</keyword>
<evidence type="ECO:0000256" key="6">
    <source>
        <dbReference type="SAM" id="MobiDB-lite"/>
    </source>
</evidence>
<dbReference type="FunFam" id="1.10.287.950:FF:000001">
    <property type="entry name" value="Methyl-accepting chemotaxis sensory transducer"/>
    <property type="match status" value="1"/>
</dbReference>
<keyword evidence="7" id="KW-0472">Membrane</keyword>
<dbReference type="SMART" id="SM00283">
    <property type="entry name" value="MA"/>
    <property type="match status" value="1"/>
</dbReference>
<evidence type="ECO:0000256" key="3">
    <source>
        <dbReference type="ARBA" id="ARBA00029447"/>
    </source>
</evidence>
<dbReference type="InterPro" id="IPR051310">
    <property type="entry name" value="MCP_chemotaxis"/>
</dbReference>
<dbReference type="PROSITE" id="PS50111">
    <property type="entry name" value="CHEMOTAXIS_TRANSDUC_2"/>
    <property type="match status" value="1"/>
</dbReference>
<dbReference type="PROSITE" id="PS50885">
    <property type="entry name" value="HAMP"/>
    <property type="match status" value="1"/>
</dbReference>
<evidence type="ECO:0000259" key="8">
    <source>
        <dbReference type="PROSITE" id="PS50111"/>
    </source>
</evidence>
<evidence type="ECO:0000256" key="7">
    <source>
        <dbReference type="SAM" id="Phobius"/>
    </source>
</evidence>
<dbReference type="GO" id="GO:0006935">
    <property type="term" value="P:chemotaxis"/>
    <property type="evidence" value="ECO:0007669"/>
    <property type="project" value="TreeGrafter"/>
</dbReference>
<feature type="transmembrane region" description="Helical" evidence="7">
    <location>
        <begin position="12"/>
        <end position="31"/>
    </location>
</feature>
<evidence type="ECO:0000313" key="10">
    <source>
        <dbReference type="EMBL" id="PLC51911.1"/>
    </source>
</evidence>
<dbReference type="Pfam" id="PF00672">
    <property type="entry name" value="HAMP"/>
    <property type="match status" value="1"/>
</dbReference>
<dbReference type="Gene3D" id="1.10.287.950">
    <property type="entry name" value="Methyl-accepting chemotaxis protein"/>
    <property type="match status" value="1"/>
</dbReference>
<comment type="subcellular location">
    <subcellularLocation>
        <location evidence="1">Membrane</location>
    </subcellularLocation>
</comment>
<accession>A0A2N4UA61</accession>
<feature type="coiled-coil region" evidence="5">
    <location>
        <begin position="158"/>
        <end position="192"/>
    </location>
</feature>
<dbReference type="GO" id="GO:0005886">
    <property type="term" value="C:plasma membrane"/>
    <property type="evidence" value="ECO:0007669"/>
    <property type="project" value="TreeGrafter"/>
</dbReference>
<evidence type="ECO:0000256" key="1">
    <source>
        <dbReference type="ARBA" id="ARBA00004370"/>
    </source>
</evidence>
<dbReference type="CDD" id="cd06225">
    <property type="entry name" value="HAMP"/>
    <property type="match status" value="1"/>
</dbReference>
<reference evidence="10 11" key="1">
    <citation type="submission" date="2017-10" db="EMBL/GenBank/DDBJ databases">
        <title>Two draft genome sequences of Pusillimonas sp. strains isolated from a nitrate- and radionuclide-contaminated groundwater in Russia.</title>
        <authorList>
            <person name="Grouzdev D.S."/>
            <person name="Tourova T.P."/>
            <person name="Goeva M.A."/>
            <person name="Babich T.L."/>
            <person name="Sokolova D.S."/>
            <person name="Abdullin R."/>
            <person name="Poltaraus A.B."/>
            <person name="Toshchakov S.V."/>
            <person name="Nazina T.N."/>
        </authorList>
    </citation>
    <scope>NUCLEOTIDE SEQUENCE [LARGE SCALE GENOMIC DNA]</scope>
    <source>
        <strain evidence="10 11">JR1/69-3-13</strain>
    </source>
</reference>
<keyword evidence="4" id="KW-0807">Transducer</keyword>
<dbReference type="OrthoDB" id="9806477at2"/>
<feature type="domain" description="Methyl-accepting transducer" evidence="8">
    <location>
        <begin position="139"/>
        <end position="368"/>
    </location>
</feature>
<dbReference type="PANTHER" id="PTHR43531:SF14">
    <property type="entry name" value="METHYL-ACCEPTING CHEMOTAXIS PROTEIN I-RELATED"/>
    <property type="match status" value="1"/>
</dbReference>
<comment type="similarity">
    <text evidence="3">Belongs to the methyl-accepting chemotaxis (MCP) protein family.</text>
</comment>
<dbReference type="AlphaFoldDB" id="A0A2N4UA61"/>
<organism evidence="10 11">
    <name type="scientific">Pollutimonas subterranea</name>
    <dbReference type="NCBI Taxonomy" id="2045210"/>
    <lineage>
        <taxon>Bacteria</taxon>
        <taxon>Pseudomonadati</taxon>
        <taxon>Pseudomonadota</taxon>
        <taxon>Betaproteobacteria</taxon>
        <taxon>Burkholderiales</taxon>
        <taxon>Alcaligenaceae</taxon>
        <taxon>Pollutimonas</taxon>
    </lineage>
</organism>
<dbReference type="CDD" id="cd11386">
    <property type="entry name" value="MCP_signal"/>
    <property type="match status" value="1"/>
</dbReference>
<evidence type="ECO:0000259" key="9">
    <source>
        <dbReference type="PROSITE" id="PS50885"/>
    </source>
</evidence>
<sequence>MIFKQLQLRTSLLIVVLLLSVLTLAAVAVGWSGQQDILTQLSGAGSVNATVAATIASTQYVFIGLAVLAIVLGLWAYITLSRNVLRPLRDVGDVFDHMASGDLTQRIDVSSENEIGTIYLALKRLQDSLGRIVGTARHGMNEINLGSQHILAGNTDLSSRTEQQAAALQQTAASMEELASTVKQNADNARQANQLAASASDVAQRGGQAVGEVVTTMQAISASSRKISDIVGVIDSIAFQTNILALNAAVEAARAGEQGKGFAVVASEVRALAQRSAQAAKEIKGLIEDSVKKVTEGSTQVERAGSTMQEIVSSVARVTDIMGEISAATTEQASGIDQINHAVNQMDRVTQQNAILVEEAASSASGLGEQVANVSGALSVFKILENQVIDVAATQIRSTPKRATMSHSASTQGSTTKAAGTRPAALGMGSANNSAKQGPAQDTGRSATSQRPHAVPRSAGPRPAGPRTAAANANGDSPDAIKVNPAANASVRKQATDDEWVEF</sequence>
<feature type="domain" description="HAMP" evidence="9">
    <location>
        <begin position="82"/>
        <end position="134"/>
    </location>
</feature>
<feature type="transmembrane region" description="Helical" evidence="7">
    <location>
        <begin position="60"/>
        <end position="80"/>
    </location>
</feature>